<comment type="caution">
    <text evidence="1">The sequence shown here is derived from an EMBL/GenBank/DDBJ whole genome shotgun (WGS) entry which is preliminary data.</text>
</comment>
<dbReference type="EMBL" id="LGCK01000007">
    <property type="protein sequence ID" value="KPL72702.1"/>
    <property type="molecule type" value="Genomic_DNA"/>
</dbReference>
<proteinExistence type="predicted"/>
<sequence>MKFVTNFPHQEHPYCEPGLELARSPHGLEEYKMYVRGELGTFHCLDTFEYKNGEFTGGLVEGIGPDTIYICIDTEDTPMEQIFLRADEAAAIVSLLGKALNQYHLNDVRSGLKPE</sequence>
<dbReference type="Proteomes" id="UP000050430">
    <property type="component" value="Unassembled WGS sequence"/>
</dbReference>
<evidence type="ECO:0000313" key="1">
    <source>
        <dbReference type="EMBL" id="KPL72702.1"/>
    </source>
</evidence>
<organism evidence="1 2">
    <name type="scientific">Leptolinea tardivitalis</name>
    <dbReference type="NCBI Taxonomy" id="229920"/>
    <lineage>
        <taxon>Bacteria</taxon>
        <taxon>Bacillati</taxon>
        <taxon>Chloroflexota</taxon>
        <taxon>Anaerolineae</taxon>
        <taxon>Anaerolineales</taxon>
        <taxon>Anaerolineaceae</taxon>
        <taxon>Leptolinea</taxon>
    </lineage>
</organism>
<gene>
    <name evidence="1" type="ORF">ADM99_06355</name>
</gene>
<keyword evidence="2" id="KW-1185">Reference proteome</keyword>
<dbReference type="RefSeq" id="WP_062421227.1">
    <property type="nucleotide sequence ID" value="NZ_BBYA01000008.1"/>
</dbReference>
<dbReference type="AlphaFoldDB" id="A0A0P6X0L8"/>
<protein>
    <submittedName>
        <fullName evidence="1">Uncharacterized protein</fullName>
    </submittedName>
</protein>
<evidence type="ECO:0000313" key="2">
    <source>
        <dbReference type="Proteomes" id="UP000050430"/>
    </source>
</evidence>
<name>A0A0P6X0L8_9CHLR</name>
<reference evidence="1 2" key="1">
    <citation type="submission" date="2015-07" db="EMBL/GenBank/DDBJ databases">
        <title>Genome sequence of Leptolinea tardivitalis DSM 16556.</title>
        <authorList>
            <person name="Hemp J."/>
            <person name="Ward L.M."/>
            <person name="Pace L.A."/>
            <person name="Fischer W.W."/>
        </authorList>
    </citation>
    <scope>NUCLEOTIDE SEQUENCE [LARGE SCALE GENOMIC DNA]</scope>
    <source>
        <strain evidence="1 2">YMTK-2</strain>
    </source>
</reference>
<accession>A0A0P6X0L8</accession>